<name>W0PIT3_ADVMD</name>
<dbReference type="eggNOG" id="ENOG5030WWJ">
    <property type="taxonomic scope" value="Bacteria"/>
</dbReference>
<dbReference type="EMBL" id="CP003915">
    <property type="protein sequence ID" value="AHG65882.1"/>
    <property type="molecule type" value="Genomic_DNA"/>
</dbReference>
<evidence type="ECO:0000313" key="2">
    <source>
        <dbReference type="Proteomes" id="UP000019095"/>
    </source>
</evidence>
<dbReference type="SUPFAM" id="SSF48452">
    <property type="entry name" value="TPR-like"/>
    <property type="match status" value="1"/>
</dbReference>
<organism evidence="1 2">
    <name type="scientific">Advenella mimigardefordensis (strain DSM 17166 / LMG 22922 / DPN7)</name>
    <dbReference type="NCBI Taxonomy" id="1247726"/>
    <lineage>
        <taxon>Bacteria</taxon>
        <taxon>Pseudomonadati</taxon>
        <taxon>Pseudomonadota</taxon>
        <taxon>Betaproteobacteria</taxon>
        <taxon>Burkholderiales</taxon>
        <taxon>Alcaligenaceae</taxon>
    </lineage>
</organism>
<sequence>MPVSRLRYIIKIITICINNTLLICLNARGSMLNEILNTTVPQNTADHLLRWRQATTDGNEAYSQGKYRTALRHYDLALTMATESFGNAQDAEAAVAAFVIAHHNLADTYERLGSDALQRLHLCLPHETLCTAMNDVTLSEAWQSAALNHSRRTYAELIRFLSLHPHDHEARIVANQGAAGMTRNVPVQ</sequence>
<dbReference type="InterPro" id="IPR011990">
    <property type="entry name" value="TPR-like_helical_dom_sf"/>
</dbReference>
<dbReference type="Proteomes" id="UP000019095">
    <property type="component" value="Chromosome"/>
</dbReference>
<dbReference type="STRING" id="1247726.MIM_c38250"/>
<accession>W0PIT3</accession>
<dbReference type="PATRIC" id="fig|1247726.3.peg.4222"/>
<proteinExistence type="predicted"/>
<dbReference type="Gene3D" id="1.25.40.10">
    <property type="entry name" value="Tetratricopeptide repeat domain"/>
    <property type="match status" value="1"/>
</dbReference>
<protein>
    <recommendedName>
        <fullName evidence="3">TPR domain-containing protein</fullName>
    </recommendedName>
</protein>
<dbReference type="KEGG" id="amim:MIM_c38250"/>
<reference evidence="1 2" key="1">
    <citation type="journal article" date="2014" name="Microbiology">
        <title>Unravelling the complete genome sequence of Advenella mimigardefordensis strain DPN7T and novel insights in the catabolism of the xenobiotic polythioester precursor 3,3'-dithiodipropionate.</title>
        <authorList>
            <person name="Wubbeler J.H."/>
            <person name="Hiessl S."/>
            <person name="Schuldes J."/>
            <person name="Thurmer A."/>
            <person name="Daniel R."/>
            <person name="Steinbuchel A."/>
        </authorList>
    </citation>
    <scope>NUCLEOTIDE SEQUENCE [LARGE SCALE GENOMIC DNA]</scope>
    <source>
        <strain evidence="2">DSM 17166 / LMG 22922 / DPN7</strain>
    </source>
</reference>
<keyword evidence="2" id="KW-1185">Reference proteome</keyword>
<dbReference type="AlphaFoldDB" id="W0PIT3"/>
<evidence type="ECO:0008006" key="3">
    <source>
        <dbReference type="Google" id="ProtNLM"/>
    </source>
</evidence>
<dbReference type="HOGENOM" id="CLU_1472254_0_0_4"/>
<evidence type="ECO:0000313" key="1">
    <source>
        <dbReference type="EMBL" id="AHG65882.1"/>
    </source>
</evidence>
<gene>
    <name evidence="1" type="ORF">MIM_c38250</name>
</gene>